<name>A0ABP8JZ40_9BACT</name>
<comment type="caution">
    <text evidence="2">The sequence shown here is derived from an EMBL/GenBank/DDBJ whole genome shotgun (WGS) entry which is preliminary data.</text>
</comment>
<dbReference type="InterPro" id="IPR046366">
    <property type="entry name" value="MPAB"/>
</dbReference>
<protein>
    <submittedName>
        <fullName evidence="2">Oxygenase MpaB family protein</fullName>
    </submittedName>
</protein>
<proteinExistence type="predicted"/>
<dbReference type="RefSeq" id="WP_345264334.1">
    <property type="nucleotide sequence ID" value="NZ_BAABHB010000001.1"/>
</dbReference>
<evidence type="ECO:0000259" key="1">
    <source>
        <dbReference type="Pfam" id="PF09995"/>
    </source>
</evidence>
<dbReference type="PANTHER" id="PTHR36124">
    <property type="match status" value="1"/>
</dbReference>
<evidence type="ECO:0000313" key="3">
    <source>
        <dbReference type="Proteomes" id="UP001500936"/>
    </source>
</evidence>
<evidence type="ECO:0000313" key="2">
    <source>
        <dbReference type="EMBL" id="GAA4398329.1"/>
    </source>
</evidence>
<sequence>MIQPDYRRRLGVFRNPAVRHELRTLDPTRDYERMVQLLIGYEFPFDINRALELALFHTYASPRVSALTNRTGEFEQHGQRRYDDTAILIARFIQHGLDSDRGARAIEHINRIHGFYQIANEDFLFVLATFIFYPIDWVNRYGWRKLTSSEEQAFYYFFREVGHRMHLQAIPGSLEAFREFNRQYEANYFRYAESNRRVADATIRVVQGWFPRFLRPVVKQAVAGLISDSLRQAFGYPPPARLVTALLNGLLWLRKWPLRWITVKPYPTLIENSYYHSYPNGVPEVEAMGPEKLLRRINK</sequence>
<dbReference type="PANTHER" id="PTHR36124:SF1">
    <property type="entry name" value="ER-BOUND OXYGENASE MPAB_MPAB'_RUBBER OXYGENASE CATALYTIC DOMAIN-CONTAINING PROTEIN"/>
    <property type="match status" value="1"/>
</dbReference>
<dbReference type="Pfam" id="PF09995">
    <property type="entry name" value="MPAB_Lcp_cat"/>
    <property type="match status" value="1"/>
</dbReference>
<dbReference type="EMBL" id="BAABHB010000001">
    <property type="protein sequence ID" value="GAA4398329.1"/>
    <property type="molecule type" value="Genomic_DNA"/>
</dbReference>
<dbReference type="Proteomes" id="UP001500936">
    <property type="component" value="Unassembled WGS sequence"/>
</dbReference>
<dbReference type="InterPro" id="IPR018713">
    <property type="entry name" value="MPAB/Lcp_cat_dom"/>
</dbReference>
<gene>
    <name evidence="2" type="ORF">GCM10023187_08860</name>
</gene>
<reference evidence="3" key="1">
    <citation type="journal article" date="2019" name="Int. J. Syst. Evol. Microbiol.">
        <title>The Global Catalogue of Microorganisms (GCM) 10K type strain sequencing project: providing services to taxonomists for standard genome sequencing and annotation.</title>
        <authorList>
            <consortium name="The Broad Institute Genomics Platform"/>
            <consortium name="The Broad Institute Genome Sequencing Center for Infectious Disease"/>
            <person name="Wu L."/>
            <person name="Ma J."/>
        </authorList>
    </citation>
    <scope>NUCLEOTIDE SEQUENCE [LARGE SCALE GENOMIC DNA]</scope>
    <source>
        <strain evidence="3">JCM 17925</strain>
    </source>
</reference>
<keyword evidence="3" id="KW-1185">Reference proteome</keyword>
<organism evidence="2 3">
    <name type="scientific">Nibrella viscosa</name>
    <dbReference type="NCBI Taxonomy" id="1084524"/>
    <lineage>
        <taxon>Bacteria</taxon>
        <taxon>Pseudomonadati</taxon>
        <taxon>Bacteroidota</taxon>
        <taxon>Cytophagia</taxon>
        <taxon>Cytophagales</taxon>
        <taxon>Spirosomataceae</taxon>
        <taxon>Nibrella</taxon>
    </lineage>
</organism>
<feature type="domain" description="ER-bound oxygenase mpaB/mpaB'/Rubber oxygenase catalytic" evidence="1">
    <location>
        <begin position="60"/>
        <end position="248"/>
    </location>
</feature>
<accession>A0ABP8JZ40</accession>